<organism evidence="2">
    <name type="scientific">human gut metagenome</name>
    <dbReference type="NCBI Taxonomy" id="408170"/>
    <lineage>
        <taxon>unclassified sequences</taxon>
        <taxon>metagenomes</taxon>
        <taxon>organismal metagenomes</taxon>
    </lineage>
</organism>
<name>K1T9N1_9ZZZZ</name>
<accession>K1T9N1</accession>
<dbReference type="EMBL" id="AJWZ01007753">
    <property type="protein sequence ID" value="EKC56026.1"/>
    <property type="molecule type" value="Genomic_DNA"/>
</dbReference>
<dbReference type="PROSITE" id="PS51677">
    <property type="entry name" value="NODB"/>
    <property type="match status" value="1"/>
</dbReference>
<reference evidence="2" key="1">
    <citation type="journal article" date="2013" name="Environ. Microbiol.">
        <title>Microbiota from the distal guts of lean and obese adolescents exhibit partial functional redundancy besides clear differences in community structure.</title>
        <authorList>
            <person name="Ferrer M."/>
            <person name="Ruiz A."/>
            <person name="Lanza F."/>
            <person name="Haange S.B."/>
            <person name="Oberbach A."/>
            <person name="Till H."/>
            <person name="Bargiela R."/>
            <person name="Campoy C."/>
            <person name="Segura M.T."/>
            <person name="Richter M."/>
            <person name="von Bergen M."/>
            <person name="Seifert J."/>
            <person name="Suarez A."/>
        </authorList>
    </citation>
    <scope>NUCLEOTIDE SEQUENCE</scope>
</reference>
<evidence type="ECO:0000259" key="1">
    <source>
        <dbReference type="PROSITE" id="PS51677"/>
    </source>
</evidence>
<dbReference type="Gene3D" id="3.20.20.370">
    <property type="entry name" value="Glycoside hydrolase/deacetylase"/>
    <property type="match status" value="1"/>
</dbReference>
<sequence>DSFTQDFARIRDSIYQATGVESVCYRFPGGSSNTISEIDMHDFIDYLDSQGVEYYDWNVSSGDGGSMKLSTDTLLENCTKDIDTRDTSIILLHDSAEKPTTVEALPDIIENILARPDTVILPITENTRPIHHIE</sequence>
<dbReference type="AlphaFoldDB" id="K1T9N1"/>
<dbReference type="InterPro" id="IPR002509">
    <property type="entry name" value="NODB_dom"/>
</dbReference>
<feature type="domain" description="NodB homology" evidence="1">
    <location>
        <begin position="1"/>
        <end position="120"/>
    </location>
</feature>
<dbReference type="GO" id="GO:0016810">
    <property type="term" value="F:hydrolase activity, acting on carbon-nitrogen (but not peptide) bonds"/>
    <property type="evidence" value="ECO:0007669"/>
    <property type="project" value="InterPro"/>
</dbReference>
<gene>
    <name evidence="2" type="ORF">OBE_11273</name>
</gene>
<dbReference type="InterPro" id="IPR011330">
    <property type="entry name" value="Glyco_hydro/deAcase_b/a-brl"/>
</dbReference>
<evidence type="ECO:0000313" key="2">
    <source>
        <dbReference type="EMBL" id="EKC56026.1"/>
    </source>
</evidence>
<protein>
    <submittedName>
        <fullName evidence="2">Polysaccharide deacetylase</fullName>
    </submittedName>
</protein>
<feature type="non-terminal residue" evidence="2">
    <location>
        <position position="1"/>
    </location>
</feature>
<dbReference type="GO" id="GO:0005975">
    <property type="term" value="P:carbohydrate metabolic process"/>
    <property type="evidence" value="ECO:0007669"/>
    <property type="project" value="InterPro"/>
</dbReference>
<proteinExistence type="predicted"/>
<dbReference type="SUPFAM" id="SSF88713">
    <property type="entry name" value="Glycoside hydrolase/deacetylase"/>
    <property type="match status" value="1"/>
</dbReference>
<comment type="caution">
    <text evidence="2">The sequence shown here is derived from an EMBL/GenBank/DDBJ whole genome shotgun (WGS) entry which is preliminary data.</text>
</comment>